<dbReference type="SUPFAM" id="SSF109885">
    <property type="entry name" value="I/LWEQ domain"/>
    <property type="match status" value="1"/>
</dbReference>
<dbReference type="PANTHER" id="PTHR10407">
    <property type="entry name" value="HUNTINGTIN INTERACTING PROTEIN 1"/>
    <property type="match status" value="1"/>
</dbReference>
<evidence type="ECO:0000256" key="3">
    <source>
        <dbReference type="SAM" id="Coils"/>
    </source>
</evidence>
<name>A0A9P6FQR8_9FUNG</name>
<evidence type="ECO:0000256" key="4">
    <source>
        <dbReference type="SAM" id="MobiDB-lite"/>
    </source>
</evidence>
<feature type="compositionally biased region" description="Basic and acidic residues" evidence="4">
    <location>
        <begin position="934"/>
        <end position="943"/>
    </location>
</feature>
<proteinExistence type="predicted"/>
<feature type="compositionally biased region" description="Acidic residues" evidence="4">
    <location>
        <begin position="491"/>
        <end position="501"/>
    </location>
</feature>
<evidence type="ECO:0000313" key="6">
    <source>
        <dbReference type="EMBL" id="KAF9579649.1"/>
    </source>
</evidence>
<feature type="non-terminal residue" evidence="6">
    <location>
        <position position="1"/>
    </location>
</feature>
<dbReference type="InterPro" id="IPR002558">
    <property type="entry name" value="ILWEQ_dom"/>
</dbReference>
<dbReference type="GO" id="GO:0030136">
    <property type="term" value="C:clathrin-coated vesicle"/>
    <property type="evidence" value="ECO:0007669"/>
    <property type="project" value="TreeGrafter"/>
</dbReference>
<dbReference type="SMART" id="SM00307">
    <property type="entry name" value="ILWEQ"/>
    <property type="match status" value="1"/>
</dbReference>
<dbReference type="GO" id="GO:0080025">
    <property type="term" value="F:phosphatidylinositol-3,5-bisphosphate binding"/>
    <property type="evidence" value="ECO:0007669"/>
    <property type="project" value="TreeGrafter"/>
</dbReference>
<feature type="compositionally biased region" description="Polar residues" evidence="4">
    <location>
        <begin position="956"/>
        <end position="966"/>
    </location>
</feature>
<feature type="coiled-coil region" evidence="3">
    <location>
        <begin position="312"/>
        <end position="339"/>
    </location>
</feature>
<dbReference type="PROSITE" id="PS50945">
    <property type="entry name" value="I_LWEQ"/>
    <property type="match status" value="1"/>
</dbReference>
<evidence type="ECO:0000313" key="7">
    <source>
        <dbReference type="Proteomes" id="UP000780801"/>
    </source>
</evidence>
<dbReference type="AlphaFoldDB" id="A0A9P6FQR8"/>
<feature type="compositionally biased region" description="Polar residues" evidence="4">
    <location>
        <begin position="507"/>
        <end position="518"/>
    </location>
</feature>
<comment type="caution">
    <text evidence="6">The sequence shown here is derived from an EMBL/GenBank/DDBJ whole genome shotgun (WGS) entry which is preliminary data.</text>
</comment>
<feature type="compositionally biased region" description="Basic and acidic residues" evidence="4">
    <location>
        <begin position="681"/>
        <end position="697"/>
    </location>
</feature>
<dbReference type="PANTHER" id="PTHR10407:SF15">
    <property type="entry name" value="HUNTINGTIN INTERACTING PROTEIN 1"/>
    <property type="match status" value="1"/>
</dbReference>
<comment type="subcellular location">
    <subcellularLocation>
        <location evidence="1">Cytoplasm</location>
    </subcellularLocation>
</comment>
<feature type="region of interest" description="Disordered" evidence="4">
    <location>
        <begin position="645"/>
        <end position="704"/>
    </location>
</feature>
<dbReference type="GO" id="GO:0006897">
    <property type="term" value="P:endocytosis"/>
    <property type="evidence" value="ECO:0007669"/>
    <property type="project" value="InterPro"/>
</dbReference>
<dbReference type="Proteomes" id="UP000780801">
    <property type="component" value="Unassembled WGS sequence"/>
</dbReference>
<dbReference type="GO" id="GO:0051015">
    <property type="term" value="F:actin filament binding"/>
    <property type="evidence" value="ECO:0007669"/>
    <property type="project" value="TreeGrafter"/>
</dbReference>
<feature type="region of interest" description="Disordered" evidence="4">
    <location>
        <begin position="934"/>
        <end position="967"/>
    </location>
</feature>
<keyword evidence="7" id="KW-1185">Reference proteome</keyword>
<dbReference type="InterPro" id="IPR035964">
    <property type="entry name" value="I/LWEQ_dom_sf"/>
</dbReference>
<dbReference type="GO" id="GO:0032051">
    <property type="term" value="F:clathrin light chain binding"/>
    <property type="evidence" value="ECO:0007669"/>
    <property type="project" value="TreeGrafter"/>
</dbReference>
<dbReference type="OrthoDB" id="2421866at2759"/>
<evidence type="ECO:0000256" key="1">
    <source>
        <dbReference type="ARBA" id="ARBA00004496"/>
    </source>
</evidence>
<dbReference type="Gene3D" id="1.20.1410.10">
    <property type="entry name" value="I/LWEQ domain"/>
    <property type="match status" value="1"/>
</dbReference>
<dbReference type="GO" id="GO:0048268">
    <property type="term" value="P:clathrin coat assembly"/>
    <property type="evidence" value="ECO:0007669"/>
    <property type="project" value="TreeGrafter"/>
</dbReference>
<reference evidence="6" key="1">
    <citation type="journal article" date="2020" name="Fungal Divers.">
        <title>Resolving the Mortierellaceae phylogeny through synthesis of multi-gene phylogenetics and phylogenomics.</title>
        <authorList>
            <person name="Vandepol N."/>
            <person name="Liber J."/>
            <person name="Desiro A."/>
            <person name="Na H."/>
            <person name="Kennedy M."/>
            <person name="Barry K."/>
            <person name="Grigoriev I.V."/>
            <person name="Miller A.N."/>
            <person name="O'Donnell K."/>
            <person name="Stajich J.E."/>
            <person name="Bonito G."/>
        </authorList>
    </citation>
    <scope>NUCLEOTIDE SEQUENCE</scope>
    <source>
        <strain evidence="6">KOD1015</strain>
    </source>
</reference>
<feature type="region of interest" description="Disordered" evidence="4">
    <location>
        <begin position="489"/>
        <end position="518"/>
    </location>
</feature>
<protein>
    <submittedName>
        <fullName evidence="6">Sla2 Src-like adaptor 2</fullName>
    </submittedName>
</protein>
<dbReference type="GO" id="GO:0030479">
    <property type="term" value="C:actin cortical patch"/>
    <property type="evidence" value="ECO:0007669"/>
    <property type="project" value="TreeGrafter"/>
</dbReference>
<accession>A0A9P6FQR8</accession>
<sequence length="1082" mass="119933">YLRPSSDSNQVDAIRAALNLSQTIVEVLGNSMGITRLAKRDEDAENIIRLARNSALSTQSFFTNVTSSHLGGLSPEGSIKTISRSNEDVQVALESLAKAAEYLIPKNNQVDPTRMDLGDMVEHEMSNAARTIEEATARLQALMSKPKVDGLSAMELQVNASILESAMAMMQAIGHLIKCATISQQEIVAQGRGTSTNAAFYKKNNRWTEGLISAAKAVAMATTLLVETADGVISKTHSMEQLLVASNEVAAATAQLVAAARVKASFMSKAQDNLERASKAVTEASRALVRAVKAIMDREMKQREEEVDYQNMNAHEFKIKEMQQQVEILKLEKELTLARRRREMNSDIDQQDSFLSIEAVFSKVIGPIGLHPPTKSTLAASASPSVRKDHIALPKTRVKDQTLCFVGRVVRIDRAQACISNEKEEGAQTSTTRFGTDDLGLDSLAVETSRRLFQEQSQRQNSSEDRDQDYILWLSDTVEKVTQPRTVIVLDSDDDDVDDQDTDKKSGQANVGHSAELSTLEQPPRRFVVVLVNNTMIHSMETSAAGSRTVLKSKENLSRSPPDFLLNMRTQVKDALVLGSQDYGQEVKSRPPHHPCLIVPAIGIMGQTQVQIHKAFNPISRKRRSAAELSPRLIKRVSLGPIIKEPITQEETTDLATEEKRPDHKRPRSESVILLDDTEEDHQKNQKDAKVVQRPRLDSGPSISSSATLSLPFQWPQSFQQPSAKKEIDPLDLLMHDDEPIDSFDSGLQPLSIPSLNSQSTMVNEIPCLYFAELWSAHDHRLFNKTALPENSDKTMTRHVCWLARINVARIRAVCGECSNDYKGMYCTFGCGSRRWRLEIMIDFVASDGSAEMQCRIEGARAESSMWALLGLAKKPTSVHRERQQNTTLEMDSDEEEIRNYISQLCTSASMPRLDPIEERKNKILRTLARRGELSYRRTDSHPSSRPTGSMWPGTSAASGSTGMNDNSERARLEQKLWTDVCNAAAPTTTTTKSLMTSAGHNNSMVLTVSGPITTGSSGPKATMDRSMQLQRTSIRIGRVSSMTVTRPPMILQVVHVENITPLQESRLLLKSLGRELLRPEL</sequence>
<dbReference type="Pfam" id="PF01608">
    <property type="entry name" value="I_LWEQ"/>
    <property type="match status" value="1"/>
</dbReference>
<gene>
    <name evidence="6" type="primary">SLA2_2</name>
    <name evidence="6" type="ORF">BGW38_004013</name>
</gene>
<dbReference type="GO" id="GO:0043325">
    <property type="term" value="F:phosphatidylinositol-3,4-bisphosphate binding"/>
    <property type="evidence" value="ECO:0007669"/>
    <property type="project" value="TreeGrafter"/>
</dbReference>
<dbReference type="GO" id="GO:0007015">
    <property type="term" value="P:actin filament organization"/>
    <property type="evidence" value="ECO:0007669"/>
    <property type="project" value="TreeGrafter"/>
</dbReference>
<evidence type="ECO:0000259" key="5">
    <source>
        <dbReference type="PROSITE" id="PS50945"/>
    </source>
</evidence>
<dbReference type="InterPro" id="IPR030224">
    <property type="entry name" value="Sla2_fam"/>
</dbReference>
<keyword evidence="3" id="KW-0175">Coiled coil</keyword>
<dbReference type="GO" id="GO:0035615">
    <property type="term" value="F:clathrin adaptor activity"/>
    <property type="evidence" value="ECO:0007669"/>
    <property type="project" value="TreeGrafter"/>
</dbReference>
<organism evidence="6 7">
    <name type="scientific">Lunasporangiospora selenospora</name>
    <dbReference type="NCBI Taxonomy" id="979761"/>
    <lineage>
        <taxon>Eukaryota</taxon>
        <taxon>Fungi</taxon>
        <taxon>Fungi incertae sedis</taxon>
        <taxon>Mucoromycota</taxon>
        <taxon>Mortierellomycotina</taxon>
        <taxon>Mortierellomycetes</taxon>
        <taxon>Mortierellales</taxon>
        <taxon>Mortierellaceae</taxon>
        <taxon>Lunasporangiospora</taxon>
    </lineage>
</organism>
<keyword evidence="2" id="KW-0963">Cytoplasm</keyword>
<dbReference type="EMBL" id="JAABOA010002604">
    <property type="protein sequence ID" value="KAF9579649.1"/>
    <property type="molecule type" value="Genomic_DNA"/>
</dbReference>
<evidence type="ECO:0000256" key="2">
    <source>
        <dbReference type="ARBA" id="ARBA00022490"/>
    </source>
</evidence>
<feature type="domain" description="I/LWEQ" evidence="5">
    <location>
        <begin position="109"/>
        <end position="353"/>
    </location>
</feature>